<feature type="transmembrane region" description="Helical" evidence="1">
    <location>
        <begin position="122"/>
        <end position="141"/>
    </location>
</feature>
<evidence type="ECO:0000313" key="3">
    <source>
        <dbReference type="Proteomes" id="UP000770015"/>
    </source>
</evidence>
<evidence type="ECO:0000256" key="1">
    <source>
        <dbReference type="SAM" id="Phobius"/>
    </source>
</evidence>
<keyword evidence="3" id="KW-1185">Reference proteome</keyword>
<reference evidence="2" key="1">
    <citation type="journal article" date="2021" name="Nat. Commun.">
        <title>Genetic determinants of endophytism in the Arabidopsis root mycobiome.</title>
        <authorList>
            <person name="Mesny F."/>
            <person name="Miyauchi S."/>
            <person name="Thiergart T."/>
            <person name="Pickel B."/>
            <person name="Atanasova L."/>
            <person name="Karlsson M."/>
            <person name="Huettel B."/>
            <person name="Barry K.W."/>
            <person name="Haridas S."/>
            <person name="Chen C."/>
            <person name="Bauer D."/>
            <person name="Andreopoulos W."/>
            <person name="Pangilinan J."/>
            <person name="LaButti K."/>
            <person name="Riley R."/>
            <person name="Lipzen A."/>
            <person name="Clum A."/>
            <person name="Drula E."/>
            <person name="Henrissat B."/>
            <person name="Kohler A."/>
            <person name="Grigoriev I.V."/>
            <person name="Martin F.M."/>
            <person name="Hacquard S."/>
        </authorList>
    </citation>
    <scope>NUCLEOTIDE SEQUENCE</scope>
    <source>
        <strain evidence="2">MPI-SDFR-AT-0117</strain>
    </source>
</reference>
<protein>
    <submittedName>
        <fullName evidence="2">Uncharacterized protein</fullName>
    </submittedName>
</protein>
<proteinExistence type="predicted"/>
<organism evidence="2 3">
    <name type="scientific">Plectosphaerella plurivora</name>
    <dbReference type="NCBI Taxonomy" id="936078"/>
    <lineage>
        <taxon>Eukaryota</taxon>
        <taxon>Fungi</taxon>
        <taxon>Dikarya</taxon>
        <taxon>Ascomycota</taxon>
        <taxon>Pezizomycotina</taxon>
        <taxon>Sordariomycetes</taxon>
        <taxon>Hypocreomycetidae</taxon>
        <taxon>Glomerellales</taxon>
        <taxon>Plectosphaerellaceae</taxon>
        <taxon>Plectosphaerella</taxon>
    </lineage>
</organism>
<feature type="transmembrane region" description="Helical" evidence="1">
    <location>
        <begin position="27"/>
        <end position="46"/>
    </location>
</feature>
<name>A0A9P8VIH8_9PEZI</name>
<keyword evidence="1" id="KW-0472">Membrane</keyword>
<comment type="caution">
    <text evidence="2">The sequence shown here is derived from an EMBL/GenBank/DDBJ whole genome shotgun (WGS) entry which is preliminary data.</text>
</comment>
<dbReference type="AlphaFoldDB" id="A0A9P8VIH8"/>
<feature type="transmembrane region" description="Helical" evidence="1">
    <location>
        <begin position="89"/>
        <end position="110"/>
    </location>
</feature>
<accession>A0A9P8VIH8</accession>
<sequence>MARAILSAMPPQEPFPFSDPRAATDSVLRWLSIGFTSWLIIGALGYSNWSPPDDGVPLEMLLGGALVMAQVVSLIGVVDPAGATWPRSFGVYATSAILGAGVTTICAILLSKFAQHAYVGMFWSLSGIYLGMVVEGVTGIVHRARALMAATAESRVMDPRRV</sequence>
<keyword evidence="1" id="KW-1133">Transmembrane helix</keyword>
<gene>
    <name evidence="2" type="ORF">F5X68DRAFT_200263</name>
</gene>
<dbReference type="EMBL" id="JAGSXJ010000003">
    <property type="protein sequence ID" value="KAH6694109.1"/>
    <property type="molecule type" value="Genomic_DNA"/>
</dbReference>
<feature type="transmembrane region" description="Helical" evidence="1">
    <location>
        <begin position="58"/>
        <end position="77"/>
    </location>
</feature>
<evidence type="ECO:0000313" key="2">
    <source>
        <dbReference type="EMBL" id="KAH6694109.1"/>
    </source>
</evidence>
<dbReference type="OrthoDB" id="10322179at2759"/>
<dbReference type="Proteomes" id="UP000770015">
    <property type="component" value="Unassembled WGS sequence"/>
</dbReference>
<keyword evidence="1" id="KW-0812">Transmembrane</keyword>